<accession>A0A0D3JJM2</accession>
<keyword evidence="2" id="KW-0812">Transmembrane</keyword>
<evidence type="ECO:0008006" key="11">
    <source>
        <dbReference type="Google" id="ProtNLM"/>
    </source>
</evidence>
<dbReference type="PANTHER" id="PTHR11884:SF1">
    <property type="entry name" value="GOLGI APPARATUS PROTEIN 1"/>
    <property type="match status" value="1"/>
</dbReference>
<comment type="subcellular location">
    <subcellularLocation>
        <location evidence="1">Membrane</location>
        <topology evidence="1">Single-pass type I membrane protein</topology>
    </subcellularLocation>
</comment>
<keyword evidence="6" id="KW-0472">Membrane</keyword>
<dbReference type="Pfam" id="PF00839">
    <property type="entry name" value="Cys_rich_FGFR"/>
    <property type="match status" value="6"/>
</dbReference>
<keyword evidence="4" id="KW-0677">Repeat</keyword>
<sequence length="998" mass="103063">MRPLSLVLATLAGGALAQNATTAATSAITNASAPAAVEDIAEEGGKRFGLDIIRPAPTKEDLEADASADRLAALDAEAVEPERPAAVSNASMAKLAAGAAAAKSAGPPGTTAADAARAIQSAERYCAAAAMTLCADGAAPAANSSGAGGGGVASPAPLATVRESLGCLLRLAASGSADANGAAPAAPLLGDAIPPTCGRALSTLHAVLLHQPLLDPRLAAACEGPIRGGVCRDEDGGAADGLGLMRCLRSPAADCRDAVTRRMLEEARNLTLDVQLHRACSAELAAPPCSLVAAGGGSAPRGGARRACLQRSQYRYLAGRPEEARAEGEKVGAAPPQRPMGKECAHYLSLSEIERADDVRFHAPLLQACAAERASLCADFPAGASQVLSCLLRHRTHRDTSPRCAARLLEHQQRRMADFRLDPTLTAACADDIVALCPDAPLGKGAVIACLIRKEAEVAAKPCAHEVHQLAAAATSDVRLNAPLYEACAPHVLPGGVCGSVPPGQGRVLECLKSQARLPNGTAVLGAGCAAEVASLARTQARDVHYNAPIVAACAAELHDAALCGGVSSHGEGEVLHCLEEKRLEPAMSGACEASLSSSRAMSGACEAAVTKDFVQRAASVDTLVALRTVCAADLALLCGDALIATGLSREQAPLSNSTAVVVGAQERVHGYALAVSENALANAPLAAACSADISKHCAAVQPGGGRVLDCLERVARTRAHLAPQCAEQVLSQMAAELADPSTSFGLRRDCSAAQLCPNETAASKSLPVAKRYTGLMQCLQAKHAKLPEGACRVKVRSSLRVLAYFPTANSPLLAECRDQFTAYCGAPDGVDLMEDDALLRCLREHRALFTGGCRAKVMSIERMAHNEMDFNAEVSEACAVELRTQCRGVDSRQQLSCLERMGEVRAAKLAPTCSRVLQGFKERAAQSVELMGKVSSVCREDYELLCASASALQHPGASIQCLKDSRGQLRSKDCKAAVLGLMAGASRDSRLDAPCCR</sequence>
<protein>
    <recommendedName>
        <fullName evidence="11">Golgi apparatus protein 1</fullName>
    </recommendedName>
</protein>
<dbReference type="eggNOG" id="KOG3648">
    <property type="taxonomic scope" value="Eukaryota"/>
</dbReference>
<dbReference type="GeneID" id="17269251"/>
<reference evidence="9" key="2">
    <citation type="submission" date="2024-10" db="UniProtKB">
        <authorList>
            <consortium name="EnsemblProtists"/>
        </authorList>
    </citation>
    <scope>IDENTIFICATION</scope>
</reference>
<organism evidence="9 10">
    <name type="scientific">Emiliania huxleyi (strain CCMP1516)</name>
    <dbReference type="NCBI Taxonomy" id="280463"/>
    <lineage>
        <taxon>Eukaryota</taxon>
        <taxon>Haptista</taxon>
        <taxon>Haptophyta</taxon>
        <taxon>Prymnesiophyceae</taxon>
        <taxon>Isochrysidales</taxon>
        <taxon>Noelaerhabdaceae</taxon>
        <taxon>Emiliania</taxon>
    </lineage>
</organism>
<reference evidence="10" key="1">
    <citation type="journal article" date="2013" name="Nature">
        <title>Pan genome of the phytoplankton Emiliania underpins its global distribution.</title>
        <authorList>
            <person name="Read B.A."/>
            <person name="Kegel J."/>
            <person name="Klute M.J."/>
            <person name="Kuo A."/>
            <person name="Lefebvre S.C."/>
            <person name="Maumus F."/>
            <person name="Mayer C."/>
            <person name="Miller J."/>
            <person name="Monier A."/>
            <person name="Salamov A."/>
            <person name="Young J."/>
            <person name="Aguilar M."/>
            <person name="Claverie J.M."/>
            <person name="Frickenhaus S."/>
            <person name="Gonzalez K."/>
            <person name="Herman E.K."/>
            <person name="Lin Y.C."/>
            <person name="Napier J."/>
            <person name="Ogata H."/>
            <person name="Sarno A.F."/>
            <person name="Shmutz J."/>
            <person name="Schroeder D."/>
            <person name="de Vargas C."/>
            <person name="Verret F."/>
            <person name="von Dassow P."/>
            <person name="Valentin K."/>
            <person name="Van de Peer Y."/>
            <person name="Wheeler G."/>
            <person name="Dacks J.B."/>
            <person name="Delwiche C.F."/>
            <person name="Dyhrman S.T."/>
            <person name="Glockner G."/>
            <person name="John U."/>
            <person name="Richards T."/>
            <person name="Worden A.Z."/>
            <person name="Zhang X."/>
            <person name="Grigoriev I.V."/>
            <person name="Allen A.E."/>
            <person name="Bidle K."/>
            <person name="Borodovsky M."/>
            <person name="Bowler C."/>
            <person name="Brownlee C."/>
            <person name="Cock J.M."/>
            <person name="Elias M."/>
            <person name="Gladyshev V.N."/>
            <person name="Groth M."/>
            <person name="Guda C."/>
            <person name="Hadaegh A."/>
            <person name="Iglesias-Rodriguez M.D."/>
            <person name="Jenkins J."/>
            <person name="Jones B.M."/>
            <person name="Lawson T."/>
            <person name="Leese F."/>
            <person name="Lindquist E."/>
            <person name="Lobanov A."/>
            <person name="Lomsadze A."/>
            <person name="Malik S.B."/>
            <person name="Marsh M.E."/>
            <person name="Mackinder L."/>
            <person name="Mock T."/>
            <person name="Mueller-Roeber B."/>
            <person name="Pagarete A."/>
            <person name="Parker M."/>
            <person name="Probert I."/>
            <person name="Quesneville H."/>
            <person name="Raines C."/>
            <person name="Rensing S.A."/>
            <person name="Riano-Pachon D.M."/>
            <person name="Richier S."/>
            <person name="Rokitta S."/>
            <person name="Shiraiwa Y."/>
            <person name="Soanes D.M."/>
            <person name="van der Giezen M."/>
            <person name="Wahlund T.M."/>
            <person name="Williams B."/>
            <person name="Wilson W."/>
            <person name="Wolfe G."/>
            <person name="Wurch L.L."/>
        </authorList>
    </citation>
    <scope>NUCLEOTIDE SEQUENCE</scope>
</reference>
<dbReference type="PROSITE" id="PS51289">
    <property type="entry name" value="GLG1_C_RICH"/>
    <property type="match status" value="1"/>
</dbReference>
<feature type="chain" id="PRO_5044291452" description="Golgi apparatus protein 1" evidence="8">
    <location>
        <begin position="18"/>
        <end position="998"/>
    </location>
</feature>
<dbReference type="EnsemblProtists" id="EOD23707">
    <property type="protein sequence ID" value="EOD23707"/>
    <property type="gene ID" value="EMIHUDRAFT_457927"/>
</dbReference>
<keyword evidence="5" id="KW-1133">Transmembrane helix</keyword>
<keyword evidence="7" id="KW-0325">Glycoprotein</keyword>
<evidence type="ECO:0000313" key="9">
    <source>
        <dbReference type="EnsemblProtists" id="EOD23707"/>
    </source>
</evidence>
<evidence type="ECO:0000256" key="1">
    <source>
        <dbReference type="ARBA" id="ARBA00004479"/>
    </source>
</evidence>
<dbReference type="InterPro" id="IPR001893">
    <property type="entry name" value="Cys-rich_GLG1_repeat"/>
</dbReference>
<keyword evidence="10" id="KW-1185">Reference proteome</keyword>
<evidence type="ECO:0000313" key="10">
    <source>
        <dbReference type="Proteomes" id="UP000013827"/>
    </source>
</evidence>
<dbReference type="AlphaFoldDB" id="A0A0D3JJM2"/>
<dbReference type="PaxDb" id="2903-EOD23707"/>
<dbReference type="STRING" id="2903.R1CM79"/>
<dbReference type="Proteomes" id="UP000013827">
    <property type="component" value="Unassembled WGS sequence"/>
</dbReference>
<evidence type="ECO:0000256" key="6">
    <source>
        <dbReference type="ARBA" id="ARBA00023136"/>
    </source>
</evidence>
<keyword evidence="3 8" id="KW-0732">Signal</keyword>
<dbReference type="InterPro" id="IPR017873">
    <property type="entry name" value="Cys-rich_GLG1_repeat_euk"/>
</dbReference>
<dbReference type="RefSeq" id="XP_005776136.1">
    <property type="nucleotide sequence ID" value="XM_005776079.1"/>
</dbReference>
<dbReference type="InterPro" id="IPR039728">
    <property type="entry name" value="GLG1"/>
</dbReference>
<dbReference type="PANTHER" id="PTHR11884">
    <property type="entry name" value="SELECTIN LIGAND RELATED"/>
    <property type="match status" value="1"/>
</dbReference>
<evidence type="ECO:0000256" key="7">
    <source>
        <dbReference type="ARBA" id="ARBA00023180"/>
    </source>
</evidence>
<name>A0A0D3JJM2_EMIH1</name>
<dbReference type="KEGG" id="ehx:EMIHUDRAFT_457927"/>
<feature type="signal peptide" evidence="8">
    <location>
        <begin position="1"/>
        <end position="17"/>
    </location>
</feature>
<evidence type="ECO:0000256" key="3">
    <source>
        <dbReference type="ARBA" id="ARBA00022729"/>
    </source>
</evidence>
<proteinExistence type="predicted"/>
<evidence type="ECO:0000256" key="2">
    <source>
        <dbReference type="ARBA" id="ARBA00022692"/>
    </source>
</evidence>
<dbReference type="GO" id="GO:0000139">
    <property type="term" value="C:Golgi membrane"/>
    <property type="evidence" value="ECO:0007669"/>
    <property type="project" value="InterPro"/>
</dbReference>
<dbReference type="HOGENOM" id="CLU_300287_0_0_1"/>
<evidence type="ECO:0000256" key="4">
    <source>
        <dbReference type="ARBA" id="ARBA00022737"/>
    </source>
</evidence>
<evidence type="ECO:0000256" key="5">
    <source>
        <dbReference type="ARBA" id="ARBA00022989"/>
    </source>
</evidence>
<evidence type="ECO:0000256" key="8">
    <source>
        <dbReference type="SAM" id="SignalP"/>
    </source>
</evidence>